<sequence length="76" mass="8769">LLNRYCNASGQRVNHAKISIFFSKGCPQVIREGVKNNLQVQNESLSDRYLGMPTDVGHSKNGTFKYLRDRVWEKVR</sequence>
<reference evidence="1" key="3">
    <citation type="journal article" date="2017" name="Nature">
        <title>Genome sequence of the progenitor of the wheat D genome Aegilops tauschii.</title>
        <authorList>
            <person name="Luo M.C."/>
            <person name="Gu Y.Q."/>
            <person name="Puiu D."/>
            <person name="Wang H."/>
            <person name="Twardziok S.O."/>
            <person name="Deal K.R."/>
            <person name="Huo N."/>
            <person name="Zhu T."/>
            <person name="Wang L."/>
            <person name="Wang Y."/>
            <person name="McGuire P.E."/>
            <person name="Liu S."/>
            <person name="Long H."/>
            <person name="Ramasamy R.K."/>
            <person name="Rodriguez J.C."/>
            <person name="Van S.L."/>
            <person name="Yuan L."/>
            <person name="Wang Z."/>
            <person name="Xia Z."/>
            <person name="Xiao L."/>
            <person name="Anderson O.D."/>
            <person name="Ouyang S."/>
            <person name="Liang Y."/>
            <person name="Zimin A.V."/>
            <person name="Pertea G."/>
            <person name="Qi P."/>
            <person name="Bennetzen J.L."/>
            <person name="Dai X."/>
            <person name="Dawson M.W."/>
            <person name="Muller H.G."/>
            <person name="Kugler K."/>
            <person name="Rivarola-Duarte L."/>
            <person name="Spannagl M."/>
            <person name="Mayer K.F.X."/>
            <person name="Lu F.H."/>
            <person name="Bevan M.W."/>
            <person name="Leroy P."/>
            <person name="Li P."/>
            <person name="You F.M."/>
            <person name="Sun Q."/>
            <person name="Liu Z."/>
            <person name="Lyons E."/>
            <person name="Wicker T."/>
            <person name="Salzberg S.L."/>
            <person name="Devos K.M."/>
            <person name="Dvorak J."/>
        </authorList>
    </citation>
    <scope>NUCLEOTIDE SEQUENCE [LARGE SCALE GENOMIC DNA]</scope>
    <source>
        <strain evidence="1">cv. AL8/78</strain>
    </source>
</reference>
<reference evidence="1" key="4">
    <citation type="submission" date="2019-03" db="UniProtKB">
        <authorList>
            <consortium name="EnsemblPlants"/>
        </authorList>
    </citation>
    <scope>IDENTIFICATION</scope>
</reference>
<keyword evidence="2" id="KW-1185">Reference proteome</keyword>
<dbReference type="AlphaFoldDB" id="A0A452Y0D7"/>
<accession>A0A452Y0D7</accession>
<dbReference type="Proteomes" id="UP000015105">
    <property type="component" value="Chromosome 1D"/>
</dbReference>
<organism evidence="1 2">
    <name type="scientific">Aegilops tauschii subsp. strangulata</name>
    <name type="common">Goatgrass</name>
    <dbReference type="NCBI Taxonomy" id="200361"/>
    <lineage>
        <taxon>Eukaryota</taxon>
        <taxon>Viridiplantae</taxon>
        <taxon>Streptophyta</taxon>
        <taxon>Embryophyta</taxon>
        <taxon>Tracheophyta</taxon>
        <taxon>Spermatophyta</taxon>
        <taxon>Magnoliopsida</taxon>
        <taxon>Liliopsida</taxon>
        <taxon>Poales</taxon>
        <taxon>Poaceae</taxon>
        <taxon>BOP clade</taxon>
        <taxon>Pooideae</taxon>
        <taxon>Triticodae</taxon>
        <taxon>Triticeae</taxon>
        <taxon>Triticinae</taxon>
        <taxon>Aegilops</taxon>
    </lineage>
</organism>
<protein>
    <submittedName>
        <fullName evidence="1">Uncharacterized protein</fullName>
    </submittedName>
</protein>
<name>A0A452Y0D7_AEGTS</name>
<evidence type="ECO:0000313" key="2">
    <source>
        <dbReference type="Proteomes" id="UP000015105"/>
    </source>
</evidence>
<evidence type="ECO:0000313" key="1">
    <source>
        <dbReference type="EnsemblPlants" id="AET1Gv20243900.1"/>
    </source>
</evidence>
<reference evidence="1" key="5">
    <citation type="journal article" date="2021" name="G3 (Bethesda)">
        <title>Aegilops tauschii genome assembly Aet v5.0 features greater sequence contiguity and improved annotation.</title>
        <authorList>
            <person name="Wang L."/>
            <person name="Zhu T."/>
            <person name="Rodriguez J.C."/>
            <person name="Deal K.R."/>
            <person name="Dubcovsky J."/>
            <person name="McGuire P.E."/>
            <person name="Lux T."/>
            <person name="Spannagl M."/>
            <person name="Mayer K.F.X."/>
            <person name="Baldrich P."/>
            <person name="Meyers B.C."/>
            <person name="Huo N."/>
            <person name="Gu Y.Q."/>
            <person name="Zhou H."/>
            <person name="Devos K.M."/>
            <person name="Bennetzen J.L."/>
            <person name="Unver T."/>
            <person name="Budak H."/>
            <person name="Gulick P.J."/>
            <person name="Galiba G."/>
            <person name="Kalapos B."/>
            <person name="Nelson D.R."/>
            <person name="Li P."/>
            <person name="You F.M."/>
            <person name="Luo M.C."/>
            <person name="Dvorak J."/>
        </authorList>
    </citation>
    <scope>NUCLEOTIDE SEQUENCE [LARGE SCALE GENOMIC DNA]</scope>
    <source>
        <strain evidence="1">cv. AL8/78</strain>
    </source>
</reference>
<dbReference type="EnsemblPlants" id="AET1Gv20243900.1">
    <property type="protein sequence ID" value="AET1Gv20243900.1"/>
    <property type="gene ID" value="AET1Gv20243900"/>
</dbReference>
<proteinExistence type="predicted"/>
<reference evidence="2" key="1">
    <citation type="journal article" date="2014" name="Science">
        <title>Ancient hybridizations among the ancestral genomes of bread wheat.</title>
        <authorList>
            <consortium name="International Wheat Genome Sequencing Consortium,"/>
            <person name="Marcussen T."/>
            <person name="Sandve S.R."/>
            <person name="Heier L."/>
            <person name="Spannagl M."/>
            <person name="Pfeifer M."/>
            <person name="Jakobsen K.S."/>
            <person name="Wulff B.B."/>
            <person name="Steuernagel B."/>
            <person name="Mayer K.F."/>
            <person name="Olsen O.A."/>
        </authorList>
    </citation>
    <scope>NUCLEOTIDE SEQUENCE [LARGE SCALE GENOMIC DNA]</scope>
    <source>
        <strain evidence="2">cv. AL8/78</strain>
    </source>
</reference>
<dbReference type="Gramene" id="AET1Gv20243900.1">
    <property type="protein sequence ID" value="AET1Gv20243900.1"/>
    <property type="gene ID" value="AET1Gv20243900"/>
</dbReference>
<reference evidence="2" key="2">
    <citation type="journal article" date="2017" name="Nat. Plants">
        <title>The Aegilops tauschii genome reveals multiple impacts of transposons.</title>
        <authorList>
            <person name="Zhao G."/>
            <person name="Zou C."/>
            <person name="Li K."/>
            <person name="Wang K."/>
            <person name="Li T."/>
            <person name="Gao L."/>
            <person name="Zhang X."/>
            <person name="Wang H."/>
            <person name="Yang Z."/>
            <person name="Liu X."/>
            <person name="Jiang W."/>
            <person name="Mao L."/>
            <person name="Kong X."/>
            <person name="Jiao Y."/>
            <person name="Jia J."/>
        </authorList>
    </citation>
    <scope>NUCLEOTIDE SEQUENCE [LARGE SCALE GENOMIC DNA]</scope>
    <source>
        <strain evidence="2">cv. AL8/78</strain>
    </source>
</reference>